<keyword evidence="2" id="KW-1185">Reference proteome</keyword>
<name>A0ABY8MFQ9_9SPIO</name>
<accession>A0ABY8MFQ9</accession>
<dbReference type="RefSeq" id="WP_326926557.1">
    <property type="nucleotide sequence ID" value="NZ_CP123443.1"/>
</dbReference>
<gene>
    <name evidence="1" type="ORF">P0082_07780</name>
</gene>
<organism evidence="1 2">
    <name type="scientific">Candidatus Haliotispira prima</name>
    <dbReference type="NCBI Taxonomy" id="3034016"/>
    <lineage>
        <taxon>Bacteria</taxon>
        <taxon>Pseudomonadati</taxon>
        <taxon>Spirochaetota</taxon>
        <taxon>Spirochaetia</taxon>
        <taxon>Spirochaetales</taxon>
        <taxon>Spirochaetaceae</taxon>
        <taxon>Candidatus Haliotispira</taxon>
    </lineage>
</organism>
<dbReference type="InterPro" id="IPR009363">
    <property type="entry name" value="Phage_Mu_Gp16"/>
</dbReference>
<dbReference type="Pfam" id="PF06252">
    <property type="entry name" value="GemA"/>
    <property type="match status" value="1"/>
</dbReference>
<dbReference type="Proteomes" id="UP001228690">
    <property type="component" value="Chromosome"/>
</dbReference>
<dbReference type="EMBL" id="CP123443">
    <property type="protein sequence ID" value="WGK68380.1"/>
    <property type="molecule type" value="Genomic_DNA"/>
</dbReference>
<sequence length="139" mass="15481">MKTAKTERQKLLARIHLGQAGRGLNDAEYRALVSSFSREGHASSALLETEELRQLADYLAPVSSFTSFAGPGSGPPAKGMASYKQRAYIRALWLRKARNPDEKSLNGWLESHWGVSALRFLSTSQAHPIISVLERWNKK</sequence>
<proteinExistence type="predicted"/>
<evidence type="ECO:0000313" key="1">
    <source>
        <dbReference type="EMBL" id="WGK68380.1"/>
    </source>
</evidence>
<evidence type="ECO:0000313" key="2">
    <source>
        <dbReference type="Proteomes" id="UP001228690"/>
    </source>
</evidence>
<protein>
    <submittedName>
        <fullName evidence="1">Regulatory protein GemA</fullName>
    </submittedName>
</protein>
<reference evidence="1 2" key="1">
    <citation type="submission" date="2023-04" db="EMBL/GenBank/DDBJ databases">
        <title>Spirochaete genome identified in red abalone sample constitutes a novel genus.</title>
        <authorList>
            <person name="Sharma S.P."/>
            <person name="Purcell C.M."/>
            <person name="Hyde J.R."/>
            <person name="Severin A.J."/>
        </authorList>
    </citation>
    <scope>NUCLEOTIDE SEQUENCE [LARGE SCALE GENOMIC DNA]</scope>
    <source>
        <strain evidence="1 2">SP-2023</strain>
    </source>
</reference>